<reference evidence="2 3" key="1">
    <citation type="journal article" date="2019" name="G3 (Bethesda)">
        <title>Sequencing of a Wild Apple (Malus baccata) Genome Unravels the Differences Between Cultivated and Wild Apple Species Regarding Disease Resistance and Cold Tolerance.</title>
        <authorList>
            <person name="Chen X."/>
        </authorList>
    </citation>
    <scope>NUCLEOTIDE SEQUENCE [LARGE SCALE GENOMIC DNA]</scope>
    <source>
        <strain evidence="3">cv. Shandingzi</strain>
        <tissue evidence="2">Leaves</tissue>
    </source>
</reference>
<comment type="caution">
    <text evidence="2">The sequence shown here is derived from an EMBL/GenBank/DDBJ whole genome shotgun (WGS) entry which is preliminary data.</text>
</comment>
<proteinExistence type="predicted"/>
<feature type="region of interest" description="Disordered" evidence="1">
    <location>
        <begin position="1"/>
        <end position="24"/>
    </location>
</feature>
<evidence type="ECO:0000313" key="2">
    <source>
        <dbReference type="EMBL" id="TQD91926.1"/>
    </source>
</evidence>
<dbReference type="Proteomes" id="UP000315295">
    <property type="component" value="Unassembled WGS sequence"/>
</dbReference>
<feature type="compositionally biased region" description="Acidic residues" evidence="1">
    <location>
        <begin position="9"/>
        <end position="19"/>
    </location>
</feature>
<evidence type="ECO:0000313" key="3">
    <source>
        <dbReference type="Proteomes" id="UP000315295"/>
    </source>
</evidence>
<sequence length="75" mass="8762">MRRQKIKDEEEEEEEEEEEKIINKEEDAEEDWCCACKDGGYLMLCDYMSVPHSPFPFTFPDCVSVCVYLCALGKV</sequence>
<keyword evidence="3" id="KW-1185">Reference proteome</keyword>
<dbReference type="EMBL" id="VIEB01000405">
    <property type="protein sequence ID" value="TQD91926.1"/>
    <property type="molecule type" value="Genomic_DNA"/>
</dbReference>
<organism evidence="2 3">
    <name type="scientific">Malus baccata</name>
    <name type="common">Siberian crab apple</name>
    <name type="synonym">Pyrus baccata</name>
    <dbReference type="NCBI Taxonomy" id="106549"/>
    <lineage>
        <taxon>Eukaryota</taxon>
        <taxon>Viridiplantae</taxon>
        <taxon>Streptophyta</taxon>
        <taxon>Embryophyta</taxon>
        <taxon>Tracheophyta</taxon>
        <taxon>Spermatophyta</taxon>
        <taxon>Magnoliopsida</taxon>
        <taxon>eudicotyledons</taxon>
        <taxon>Gunneridae</taxon>
        <taxon>Pentapetalae</taxon>
        <taxon>rosids</taxon>
        <taxon>fabids</taxon>
        <taxon>Rosales</taxon>
        <taxon>Rosaceae</taxon>
        <taxon>Amygdaloideae</taxon>
        <taxon>Maleae</taxon>
        <taxon>Malus</taxon>
    </lineage>
</organism>
<gene>
    <name evidence="2" type="ORF">C1H46_022442</name>
</gene>
<accession>A0A540LZT5</accession>
<evidence type="ECO:0000256" key="1">
    <source>
        <dbReference type="SAM" id="MobiDB-lite"/>
    </source>
</evidence>
<name>A0A540LZT5_MALBA</name>
<dbReference type="AlphaFoldDB" id="A0A540LZT5"/>
<protein>
    <submittedName>
        <fullName evidence="2">Uncharacterized protein</fullName>
    </submittedName>
</protein>